<proteinExistence type="predicted"/>
<protein>
    <recommendedName>
        <fullName evidence="1">Thioredoxin-like fold domain-containing protein</fullName>
    </recommendedName>
</protein>
<sequence length="194" mass="22472">MALPPRYIGHHYSHDAAFDPRKGATLEVFLDLHCPFSKKAHFKLKEVVAHYGKDKLDVVFINWIQPWHPQATWLHSALLAASLFDDKSLFWKLADLLYEKQDEFRDEKVEKVSKVEFYDLMTTYAKSVGIDEEQFRKNLASNEVVQLIKWEQKYGRQNGIHASPTFLVNGLVVGQASSGWTLEQWRELLDPLLA</sequence>
<dbReference type="Pfam" id="PF13462">
    <property type="entry name" value="Thioredoxin_4"/>
    <property type="match status" value="1"/>
</dbReference>
<dbReference type="OMA" id="LEPTCPF"/>
<dbReference type="VEuPathDB" id="AmoebaDB:ACA1_146580"/>
<dbReference type="RefSeq" id="XP_004338537.1">
    <property type="nucleotide sequence ID" value="XM_004338489.1"/>
</dbReference>
<accession>L8GTM4</accession>
<name>L8GTM4_ACACF</name>
<feature type="domain" description="Thioredoxin-like fold" evidence="1">
    <location>
        <begin position="25"/>
        <end position="190"/>
    </location>
</feature>
<dbReference type="Proteomes" id="UP000011083">
    <property type="component" value="Unassembled WGS sequence"/>
</dbReference>
<dbReference type="SUPFAM" id="SSF52833">
    <property type="entry name" value="Thioredoxin-like"/>
    <property type="match status" value="1"/>
</dbReference>
<dbReference type="STRING" id="1257118.L8GTM4"/>
<dbReference type="Gene3D" id="3.40.30.10">
    <property type="entry name" value="Glutaredoxin"/>
    <property type="match status" value="1"/>
</dbReference>
<keyword evidence="3" id="KW-1185">Reference proteome</keyword>
<evidence type="ECO:0000313" key="3">
    <source>
        <dbReference type="Proteomes" id="UP000011083"/>
    </source>
</evidence>
<dbReference type="InterPro" id="IPR012336">
    <property type="entry name" value="Thioredoxin-like_fold"/>
</dbReference>
<evidence type="ECO:0000259" key="1">
    <source>
        <dbReference type="Pfam" id="PF13462"/>
    </source>
</evidence>
<dbReference type="InterPro" id="IPR036249">
    <property type="entry name" value="Thioredoxin-like_sf"/>
</dbReference>
<dbReference type="GeneID" id="14917217"/>
<dbReference type="AlphaFoldDB" id="L8GTM4"/>
<evidence type="ECO:0000313" key="2">
    <source>
        <dbReference type="EMBL" id="ELR16524.1"/>
    </source>
</evidence>
<dbReference type="KEGG" id="acan:ACA1_146580"/>
<dbReference type="EMBL" id="KB007987">
    <property type="protein sequence ID" value="ELR16524.1"/>
    <property type="molecule type" value="Genomic_DNA"/>
</dbReference>
<organism evidence="2 3">
    <name type="scientific">Acanthamoeba castellanii (strain ATCC 30010 / Neff)</name>
    <dbReference type="NCBI Taxonomy" id="1257118"/>
    <lineage>
        <taxon>Eukaryota</taxon>
        <taxon>Amoebozoa</taxon>
        <taxon>Discosea</taxon>
        <taxon>Longamoebia</taxon>
        <taxon>Centramoebida</taxon>
        <taxon>Acanthamoebidae</taxon>
        <taxon>Acanthamoeba</taxon>
    </lineage>
</organism>
<dbReference type="PANTHER" id="PTHR33875">
    <property type="entry name" value="OS09G0542200 PROTEIN"/>
    <property type="match status" value="1"/>
</dbReference>
<reference evidence="2 3" key="1">
    <citation type="journal article" date="2013" name="Genome Biol.">
        <title>Genome of Acanthamoeba castellanii highlights extensive lateral gene transfer and early evolution of tyrosine kinase signaling.</title>
        <authorList>
            <person name="Clarke M."/>
            <person name="Lohan A.J."/>
            <person name="Liu B."/>
            <person name="Lagkouvardos I."/>
            <person name="Roy S."/>
            <person name="Zafar N."/>
            <person name="Bertelli C."/>
            <person name="Schilde C."/>
            <person name="Kianianmomeni A."/>
            <person name="Burglin T.R."/>
            <person name="Frech C."/>
            <person name="Turcotte B."/>
            <person name="Kopec K.O."/>
            <person name="Synnott J.M."/>
            <person name="Choo C."/>
            <person name="Paponov I."/>
            <person name="Finkler A."/>
            <person name="Soon Heng Tan C."/>
            <person name="Hutchins A.P."/>
            <person name="Weinmeier T."/>
            <person name="Rattei T."/>
            <person name="Chu J.S."/>
            <person name="Gimenez G."/>
            <person name="Irimia M."/>
            <person name="Rigden D.J."/>
            <person name="Fitzpatrick D.A."/>
            <person name="Lorenzo-Morales J."/>
            <person name="Bateman A."/>
            <person name="Chiu C.H."/>
            <person name="Tang P."/>
            <person name="Hegemann P."/>
            <person name="Fromm H."/>
            <person name="Raoult D."/>
            <person name="Greub G."/>
            <person name="Miranda-Saavedra D."/>
            <person name="Chen N."/>
            <person name="Nash P."/>
            <person name="Ginger M.L."/>
            <person name="Horn M."/>
            <person name="Schaap P."/>
            <person name="Caler L."/>
            <person name="Loftus B."/>
        </authorList>
    </citation>
    <scope>NUCLEOTIDE SEQUENCE [LARGE SCALE GENOMIC DNA]</scope>
    <source>
        <strain evidence="2 3">Neff</strain>
    </source>
</reference>
<dbReference type="OrthoDB" id="37297at2759"/>
<dbReference type="PANTHER" id="PTHR33875:SF2">
    <property type="entry name" value="ACR183CP"/>
    <property type="match status" value="1"/>
</dbReference>
<gene>
    <name evidence="2" type="ORF">ACA1_146580</name>
</gene>